<dbReference type="AlphaFoldDB" id="A0A2T5PEL2"/>
<proteinExistence type="predicted"/>
<dbReference type="InterPro" id="IPR011990">
    <property type="entry name" value="TPR-like_helical_dom_sf"/>
</dbReference>
<dbReference type="Gene3D" id="1.25.40.10">
    <property type="entry name" value="Tetratricopeptide repeat domain"/>
    <property type="match status" value="1"/>
</dbReference>
<name>A0A2T5PEL2_9PSED</name>
<dbReference type="OrthoDB" id="7011433at2"/>
<evidence type="ECO:0008006" key="3">
    <source>
        <dbReference type="Google" id="ProtNLM"/>
    </source>
</evidence>
<dbReference type="Proteomes" id="UP000244064">
    <property type="component" value="Unassembled WGS sequence"/>
</dbReference>
<dbReference type="SUPFAM" id="SSF48452">
    <property type="entry name" value="TPR-like"/>
    <property type="match status" value="1"/>
</dbReference>
<protein>
    <recommendedName>
        <fullName evidence="3">Lipoprotein</fullName>
    </recommendedName>
</protein>
<gene>
    <name evidence="1" type="ORF">DBO85_00600</name>
</gene>
<evidence type="ECO:0000313" key="1">
    <source>
        <dbReference type="EMBL" id="PTU76174.1"/>
    </source>
</evidence>
<keyword evidence="2" id="KW-1185">Reference proteome</keyword>
<dbReference type="RefSeq" id="WP_108104249.1">
    <property type="nucleotide sequence ID" value="NZ_QASN01000002.1"/>
</dbReference>
<sequence length="118" mass="13614">MRHLSTFICLLLLAGCTRIPLDHRLDNAYQAYHLGDCEKAMLELSRAERLSRSRSYLQPEISLLRGHCLERQSLFVDARQTYRFIIQRYPSSEYAYRAQARLDTLAALGHGDGDAVRK</sequence>
<dbReference type="EMBL" id="QASN01000002">
    <property type="protein sequence ID" value="PTU76174.1"/>
    <property type="molecule type" value="Genomic_DNA"/>
</dbReference>
<reference evidence="1 2" key="1">
    <citation type="submission" date="2018-04" db="EMBL/GenBank/DDBJ databases">
        <title>Pseudomonas sp. nov., isolated from mangrove soil.</title>
        <authorList>
            <person name="Chen C."/>
        </authorList>
    </citation>
    <scope>NUCLEOTIDE SEQUENCE [LARGE SCALE GENOMIC DNA]</scope>
    <source>
        <strain evidence="1 2">TC-11</strain>
    </source>
</reference>
<evidence type="ECO:0000313" key="2">
    <source>
        <dbReference type="Proteomes" id="UP000244064"/>
    </source>
</evidence>
<dbReference type="PROSITE" id="PS51257">
    <property type="entry name" value="PROKAR_LIPOPROTEIN"/>
    <property type="match status" value="1"/>
</dbReference>
<organism evidence="1 2">
    <name type="scientific">Pseudomonas mangrovi</name>
    <dbReference type="NCBI Taxonomy" id="2161748"/>
    <lineage>
        <taxon>Bacteria</taxon>
        <taxon>Pseudomonadati</taxon>
        <taxon>Pseudomonadota</taxon>
        <taxon>Gammaproteobacteria</taxon>
        <taxon>Pseudomonadales</taxon>
        <taxon>Pseudomonadaceae</taxon>
        <taxon>Pseudomonas</taxon>
    </lineage>
</organism>
<accession>A0A2T5PEL2</accession>
<comment type="caution">
    <text evidence="1">The sequence shown here is derived from an EMBL/GenBank/DDBJ whole genome shotgun (WGS) entry which is preliminary data.</text>
</comment>